<evidence type="ECO:0000313" key="2">
    <source>
        <dbReference type="Proteomes" id="UP000071859"/>
    </source>
</evidence>
<dbReference type="Proteomes" id="UP000071859">
    <property type="component" value="Unassembled WGS sequence"/>
</dbReference>
<reference evidence="1" key="1">
    <citation type="submission" date="2016-01" db="EMBL/GenBank/DDBJ databases">
        <authorList>
            <person name="Peeters C."/>
        </authorList>
    </citation>
    <scope>NUCLEOTIDE SEQUENCE</scope>
    <source>
        <strain evidence="1">LMG 29321</strain>
    </source>
</reference>
<dbReference type="Pfam" id="PF07369">
    <property type="entry name" value="DUF1488"/>
    <property type="match status" value="1"/>
</dbReference>
<accession>A0A158EJ81</accession>
<comment type="caution">
    <text evidence="1">The sequence shown here is derived from an EMBL/GenBank/DDBJ whole genome shotgun (WGS) entry which is preliminary data.</text>
</comment>
<sequence length="165" mass="18565">MCDAMTGTMGGLAIPVHARRVHWGAPLLHEALNEQLRRVPKRLRGTDMLALKNEFGPKKAPPMRQFNPACALLQPFMETLGPKPQISNNRRGVVFVLMRKSEPVECVIARAALEVHFWLPFHADDAKILKAFCDGYSRIQAVAQRKLLAKPTSRLELTEADFVRL</sequence>
<keyword evidence="2" id="KW-1185">Reference proteome</keyword>
<gene>
    <name evidence="1" type="ORF">AWB78_08271</name>
</gene>
<name>A0A158EJ81_9BURK</name>
<dbReference type="EMBL" id="FCOX02000139">
    <property type="protein sequence ID" value="SAL06833.1"/>
    <property type="molecule type" value="Genomic_DNA"/>
</dbReference>
<dbReference type="AlphaFoldDB" id="A0A158EJ81"/>
<dbReference type="InterPro" id="IPR009962">
    <property type="entry name" value="DUF1488"/>
</dbReference>
<protein>
    <submittedName>
        <fullName evidence="1">Uncharacterized protein</fullName>
    </submittedName>
</protein>
<proteinExistence type="predicted"/>
<evidence type="ECO:0000313" key="1">
    <source>
        <dbReference type="EMBL" id="SAL06833.1"/>
    </source>
</evidence>
<organism evidence="1 2">
    <name type="scientific">Caballeronia calidae</name>
    <dbReference type="NCBI Taxonomy" id="1777139"/>
    <lineage>
        <taxon>Bacteria</taxon>
        <taxon>Pseudomonadati</taxon>
        <taxon>Pseudomonadota</taxon>
        <taxon>Betaproteobacteria</taxon>
        <taxon>Burkholderiales</taxon>
        <taxon>Burkholderiaceae</taxon>
        <taxon>Caballeronia</taxon>
    </lineage>
</organism>